<feature type="signal peptide" evidence="1">
    <location>
        <begin position="1"/>
        <end position="18"/>
    </location>
</feature>
<dbReference type="EMBL" id="JARKIE010000107">
    <property type="protein sequence ID" value="KAJ7683545.1"/>
    <property type="molecule type" value="Genomic_DNA"/>
</dbReference>
<sequence length="126" mass="14354">MRLPIFFLFIEGLWMAAASKRRKRVPITQFEEYTIHDVLGEAPSFTTQAVSSDGCHTHSTTHEVDLPPPMKRARLKAATSSSFVEYVDHFEYVFEDLVQEEQGPKAPACTAKPQVKRKDTCLWTSH</sequence>
<protein>
    <submittedName>
        <fullName evidence="2">Uncharacterized protein</fullName>
    </submittedName>
</protein>
<keyword evidence="3" id="KW-1185">Reference proteome</keyword>
<accession>A0AAD7D897</accession>
<dbReference type="Proteomes" id="UP001221757">
    <property type="component" value="Unassembled WGS sequence"/>
</dbReference>
<organism evidence="2 3">
    <name type="scientific">Mycena rosella</name>
    <name type="common">Pink bonnet</name>
    <name type="synonym">Agaricus rosellus</name>
    <dbReference type="NCBI Taxonomy" id="1033263"/>
    <lineage>
        <taxon>Eukaryota</taxon>
        <taxon>Fungi</taxon>
        <taxon>Dikarya</taxon>
        <taxon>Basidiomycota</taxon>
        <taxon>Agaricomycotina</taxon>
        <taxon>Agaricomycetes</taxon>
        <taxon>Agaricomycetidae</taxon>
        <taxon>Agaricales</taxon>
        <taxon>Marasmiineae</taxon>
        <taxon>Mycenaceae</taxon>
        <taxon>Mycena</taxon>
    </lineage>
</organism>
<evidence type="ECO:0000313" key="2">
    <source>
        <dbReference type="EMBL" id="KAJ7683545.1"/>
    </source>
</evidence>
<reference evidence="2" key="1">
    <citation type="submission" date="2023-03" db="EMBL/GenBank/DDBJ databases">
        <title>Massive genome expansion in bonnet fungi (Mycena s.s.) driven by repeated elements and novel gene families across ecological guilds.</title>
        <authorList>
            <consortium name="Lawrence Berkeley National Laboratory"/>
            <person name="Harder C.B."/>
            <person name="Miyauchi S."/>
            <person name="Viragh M."/>
            <person name="Kuo A."/>
            <person name="Thoen E."/>
            <person name="Andreopoulos B."/>
            <person name="Lu D."/>
            <person name="Skrede I."/>
            <person name="Drula E."/>
            <person name="Henrissat B."/>
            <person name="Morin E."/>
            <person name="Kohler A."/>
            <person name="Barry K."/>
            <person name="LaButti K."/>
            <person name="Morin E."/>
            <person name="Salamov A."/>
            <person name="Lipzen A."/>
            <person name="Mereny Z."/>
            <person name="Hegedus B."/>
            <person name="Baldrian P."/>
            <person name="Stursova M."/>
            <person name="Weitz H."/>
            <person name="Taylor A."/>
            <person name="Grigoriev I.V."/>
            <person name="Nagy L.G."/>
            <person name="Martin F."/>
            <person name="Kauserud H."/>
        </authorList>
    </citation>
    <scope>NUCLEOTIDE SEQUENCE</scope>
    <source>
        <strain evidence="2">CBHHK067</strain>
    </source>
</reference>
<comment type="caution">
    <text evidence="2">The sequence shown here is derived from an EMBL/GenBank/DDBJ whole genome shotgun (WGS) entry which is preliminary data.</text>
</comment>
<keyword evidence="1" id="KW-0732">Signal</keyword>
<evidence type="ECO:0000313" key="3">
    <source>
        <dbReference type="Proteomes" id="UP001221757"/>
    </source>
</evidence>
<gene>
    <name evidence="2" type="ORF">B0H17DRAFT_1137672</name>
</gene>
<feature type="chain" id="PRO_5042086116" evidence="1">
    <location>
        <begin position="19"/>
        <end position="126"/>
    </location>
</feature>
<name>A0AAD7D897_MYCRO</name>
<evidence type="ECO:0000256" key="1">
    <source>
        <dbReference type="SAM" id="SignalP"/>
    </source>
</evidence>
<proteinExistence type="predicted"/>
<dbReference type="AlphaFoldDB" id="A0AAD7D897"/>